<evidence type="ECO:0000313" key="1">
    <source>
        <dbReference type="EMBL" id="KAI4312285.1"/>
    </source>
</evidence>
<dbReference type="EMBL" id="CM042890">
    <property type="protein sequence ID" value="KAI4312285.1"/>
    <property type="molecule type" value="Genomic_DNA"/>
</dbReference>
<name>A0ACB9LLR3_9MYRT</name>
<dbReference type="Proteomes" id="UP001057402">
    <property type="component" value="Chromosome 11"/>
</dbReference>
<reference evidence="2" key="1">
    <citation type="journal article" date="2023" name="Front. Plant Sci.">
        <title>Chromosomal-level genome assembly of Melastoma candidum provides insights into trichome evolution.</title>
        <authorList>
            <person name="Zhong Y."/>
            <person name="Wu W."/>
            <person name="Sun C."/>
            <person name="Zou P."/>
            <person name="Liu Y."/>
            <person name="Dai S."/>
            <person name="Zhou R."/>
        </authorList>
    </citation>
    <scope>NUCLEOTIDE SEQUENCE [LARGE SCALE GENOMIC DNA]</scope>
</reference>
<keyword evidence="2" id="KW-1185">Reference proteome</keyword>
<comment type="caution">
    <text evidence="1">The sequence shown here is derived from an EMBL/GenBank/DDBJ whole genome shotgun (WGS) entry which is preliminary data.</text>
</comment>
<proteinExistence type="predicted"/>
<sequence>MPALRMRNKPSSTSSKETNVLCVCKKSYKISKKSFSDDEITEERFDSDNCSQHSCTEVDFDDIQNKETESGCQHLDINNAEVDQQLLLGIDSTSSEDVENISSSQHDTETFFSPVAAPKELSGSTSQLSLPVLDSVQLYGNKSSCDYQTRRTSDFYISDVIIASIPPHGDAICKESDNNDDDDTNEMKSVDYRSNESDDADTTGKECSSSYLPLDEIISGTSESQCNSEIEDTDRFDPQWFIRTLRDLSIEVTSSQSDPLRSSEEKRKSVTLVLDLDETLCIPPWIIVMRQISHLQFSSTWRNMWYMSRKGHTSRPFWRESQICSMW</sequence>
<protein>
    <submittedName>
        <fullName evidence="1">Uncharacterized protein</fullName>
    </submittedName>
</protein>
<gene>
    <name evidence="1" type="ORF">MLD38_037110</name>
</gene>
<organism evidence="1 2">
    <name type="scientific">Melastoma candidum</name>
    <dbReference type="NCBI Taxonomy" id="119954"/>
    <lineage>
        <taxon>Eukaryota</taxon>
        <taxon>Viridiplantae</taxon>
        <taxon>Streptophyta</taxon>
        <taxon>Embryophyta</taxon>
        <taxon>Tracheophyta</taxon>
        <taxon>Spermatophyta</taxon>
        <taxon>Magnoliopsida</taxon>
        <taxon>eudicotyledons</taxon>
        <taxon>Gunneridae</taxon>
        <taxon>Pentapetalae</taxon>
        <taxon>rosids</taxon>
        <taxon>malvids</taxon>
        <taxon>Myrtales</taxon>
        <taxon>Melastomataceae</taxon>
        <taxon>Melastomatoideae</taxon>
        <taxon>Melastomateae</taxon>
        <taxon>Melastoma</taxon>
    </lineage>
</organism>
<evidence type="ECO:0000313" key="2">
    <source>
        <dbReference type="Proteomes" id="UP001057402"/>
    </source>
</evidence>
<accession>A0ACB9LLR3</accession>